<accession>A0A835V587</accession>
<comment type="caution">
    <text evidence="1">The sequence shown here is derived from an EMBL/GenBank/DDBJ whole genome shotgun (WGS) entry which is preliminary data.</text>
</comment>
<dbReference type="OrthoDB" id="8033832at2759"/>
<evidence type="ECO:0000313" key="2">
    <source>
        <dbReference type="Proteomes" id="UP000636800"/>
    </source>
</evidence>
<organism evidence="1 2">
    <name type="scientific">Vanilla planifolia</name>
    <name type="common">Vanilla</name>
    <dbReference type="NCBI Taxonomy" id="51239"/>
    <lineage>
        <taxon>Eukaryota</taxon>
        <taxon>Viridiplantae</taxon>
        <taxon>Streptophyta</taxon>
        <taxon>Embryophyta</taxon>
        <taxon>Tracheophyta</taxon>
        <taxon>Spermatophyta</taxon>
        <taxon>Magnoliopsida</taxon>
        <taxon>Liliopsida</taxon>
        <taxon>Asparagales</taxon>
        <taxon>Orchidaceae</taxon>
        <taxon>Vanilloideae</taxon>
        <taxon>Vanilleae</taxon>
        <taxon>Vanilla</taxon>
    </lineage>
</organism>
<reference evidence="1 2" key="1">
    <citation type="journal article" date="2020" name="Nat. Food">
        <title>A phased Vanilla planifolia genome enables genetic improvement of flavour and production.</title>
        <authorList>
            <person name="Hasing T."/>
            <person name="Tang H."/>
            <person name="Brym M."/>
            <person name="Khazi F."/>
            <person name="Huang T."/>
            <person name="Chambers A.H."/>
        </authorList>
    </citation>
    <scope>NUCLEOTIDE SEQUENCE [LARGE SCALE GENOMIC DNA]</scope>
    <source>
        <tissue evidence="1">Leaf</tissue>
    </source>
</reference>
<dbReference type="Proteomes" id="UP000636800">
    <property type="component" value="Chromosome 3"/>
</dbReference>
<evidence type="ECO:0000313" key="1">
    <source>
        <dbReference type="EMBL" id="KAG0487944.1"/>
    </source>
</evidence>
<sequence length="141" mass="15468">MGLSSLPESAIILAKYQGTLPGIPFCSIKDGHSECNTGMADYKQQAYMESLSANKKPSLSANKKLLDRFSRAGGEKECVRRNAEQTAAWEDAAHGKKCGRRWSYCGRRGCCIRSSGIPPGALFRRQGKDSRWRCGSSGWGM</sequence>
<dbReference type="EMBL" id="JADCNL010000003">
    <property type="protein sequence ID" value="KAG0487944.1"/>
    <property type="molecule type" value="Genomic_DNA"/>
</dbReference>
<gene>
    <name evidence="1" type="ORF">HPP92_006755</name>
</gene>
<keyword evidence="2" id="KW-1185">Reference proteome</keyword>
<name>A0A835V587_VANPL</name>
<protein>
    <submittedName>
        <fullName evidence="1">Uncharacterized protein</fullName>
    </submittedName>
</protein>
<dbReference type="AlphaFoldDB" id="A0A835V587"/>
<proteinExistence type="predicted"/>